<keyword evidence="1" id="KW-1015">Disulfide bond</keyword>
<dbReference type="InterPro" id="IPR016187">
    <property type="entry name" value="CTDL_fold"/>
</dbReference>
<dbReference type="PROSITE" id="PS00615">
    <property type="entry name" value="C_TYPE_LECTIN_1"/>
    <property type="match status" value="2"/>
</dbReference>
<protein>
    <submittedName>
        <fullName evidence="4">Macrophage mannose receptor 1-like</fullName>
    </submittedName>
</protein>
<keyword evidence="2" id="KW-0732">Signal</keyword>
<dbReference type="InterPro" id="IPR018378">
    <property type="entry name" value="C-type_lectin_CS"/>
</dbReference>
<name>A0AAJ6ZWT7_PAPXU</name>
<dbReference type="PROSITE" id="PS50041">
    <property type="entry name" value="C_TYPE_LECTIN_2"/>
    <property type="match status" value="2"/>
</dbReference>
<dbReference type="Gene3D" id="3.10.100.10">
    <property type="entry name" value="Mannose-Binding Protein A, subunit A"/>
    <property type="match status" value="2"/>
</dbReference>
<evidence type="ECO:0000259" key="3">
    <source>
        <dbReference type="PROSITE" id="PS50041"/>
    </source>
</evidence>
<dbReference type="InterPro" id="IPR050111">
    <property type="entry name" value="C-type_lectin/snaclec_domain"/>
</dbReference>
<dbReference type="Pfam" id="PF00059">
    <property type="entry name" value="Lectin_C"/>
    <property type="match status" value="2"/>
</dbReference>
<dbReference type="Proteomes" id="UP000694872">
    <property type="component" value="Unplaced"/>
</dbReference>
<evidence type="ECO:0000313" key="4">
    <source>
        <dbReference type="RefSeq" id="XP_013180715.1"/>
    </source>
</evidence>
<feature type="domain" description="C-type lectin" evidence="3">
    <location>
        <begin position="184"/>
        <end position="307"/>
    </location>
</feature>
<evidence type="ECO:0000256" key="2">
    <source>
        <dbReference type="SAM" id="SignalP"/>
    </source>
</evidence>
<dbReference type="SUPFAM" id="SSF56436">
    <property type="entry name" value="C-type lectin-like"/>
    <property type="match status" value="2"/>
</dbReference>
<reference evidence="4" key="1">
    <citation type="submission" date="2025-08" db="UniProtKB">
        <authorList>
            <consortium name="RefSeq"/>
        </authorList>
    </citation>
    <scope>IDENTIFICATION</scope>
</reference>
<dbReference type="RefSeq" id="XP_013180715.1">
    <property type="nucleotide sequence ID" value="XM_013325261.1"/>
</dbReference>
<sequence length="326" mass="37443">MAQTVYYLFILLIINSVLQTTEGQQSEKYFRDDYTYFEDTNSFYKIHTIPRSWENAKKRCLLEGATLFFPELSMEADVVLDHLKKTQPAFSKIYIGISSYLTKGVFITVNGDALRDVYNAWAPGEPNNYNDEEDCVVMRKDGMLNDVKCANKLPFICKKTKIEVDRKWNEECNSPYLDYKYNEDLGRCYKFHLYPRNWKDAVEACDAEQGYLAIINSELEAEHLVNITANAPKDKVKGTFVRGAVHLGFIYDKTIDDWKTVMGETLEQAGYAAWGNNQPDGGGNECCGSMFYNGQLNDVSCEAHRCFFICERENRLLSLLNDKFGI</sequence>
<dbReference type="InterPro" id="IPR016186">
    <property type="entry name" value="C-type_lectin-like/link_sf"/>
</dbReference>
<proteinExistence type="predicted"/>
<dbReference type="SMART" id="SM00034">
    <property type="entry name" value="CLECT"/>
    <property type="match status" value="2"/>
</dbReference>
<dbReference type="CDD" id="cd00037">
    <property type="entry name" value="CLECT"/>
    <property type="match status" value="2"/>
</dbReference>
<gene>
    <name evidence="4" type="primary">LOC106127199</name>
</gene>
<organism evidence="4">
    <name type="scientific">Papilio xuthus</name>
    <name type="common">Asian swallowtail butterfly</name>
    <dbReference type="NCBI Taxonomy" id="66420"/>
    <lineage>
        <taxon>Eukaryota</taxon>
        <taxon>Metazoa</taxon>
        <taxon>Ecdysozoa</taxon>
        <taxon>Arthropoda</taxon>
        <taxon>Hexapoda</taxon>
        <taxon>Insecta</taxon>
        <taxon>Pterygota</taxon>
        <taxon>Neoptera</taxon>
        <taxon>Endopterygota</taxon>
        <taxon>Lepidoptera</taxon>
        <taxon>Glossata</taxon>
        <taxon>Ditrysia</taxon>
        <taxon>Papilionoidea</taxon>
        <taxon>Papilionidae</taxon>
        <taxon>Papilioninae</taxon>
        <taxon>Papilio</taxon>
    </lineage>
</organism>
<feature type="domain" description="C-type lectin" evidence="3">
    <location>
        <begin position="44"/>
        <end position="158"/>
    </location>
</feature>
<accession>A0AAJ6ZWT7</accession>
<dbReference type="KEGG" id="pxu:106127199"/>
<feature type="chain" id="PRO_5042587361" evidence="2">
    <location>
        <begin position="24"/>
        <end position="326"/>
    </location>
</feature>
<feature type="signal peptide" evidence="2">
    <location>
        <begin position="1"/>
        <end position="23"/>
    </location>
</feature>
<dbReference type="GeneID" id="106127199"/>
<dbReference type="InterPro" id="IPR001304">
    <property type="entry name" value="C-type_lectin-like"/>
</dbReference>
<dbReference type="AlphaFoldDB" id="A0AAJ6ZWT7"/>
<dbReference type="PANTHER" id="PTHR22803">
    <property type="entry name" value="MANNOSE, PHOSPHOLIPASE, LECTIN RECEPTOR RELATED"/>
    <property type="match status" value="1"/>
</dbReference>
<evidence type="ECO:0000256" key="1">
    <source>
        <dbReference type="ARBA" id="ARBA00023157"/>
    </source>
</evidence>